<keyword evidence="12 16" id="KW-0630">Potassium</keyword>
<dbReference type="GO" id="GO:0005737">
    <property type="term" value="C:cytoplasm"/>
    <property type="evidence" value="ECO:0007669"/>
    <property type="project" value="UniProtKB-SubCell"/>
</dbReference>
<evidence type="ECO:0000256" key="4">
    <source>
        <dbReference type="ARBA" id="ARBA00005225"/>
    </source>
</evidence>
<comment type="pathway">
    <text evidence="4 16">Cofactor biosynthesis; coenzyme A biosynthesis; CoA from (R)-pantothenate: step 1/5.</text>
</comment>
<dbReference type="CDD" id="cd24015">
    <property type="entry name" value="ASKHA_NBD_PanK-III"/>
    <property type="match status" value="1"/>
</dbReference>
<feature type="binding site" evidence="16">
    <location>
        <begin position="107"/>
        <end position="110"/>
    </location>
    <ligand>
        <name>substrate</name>
    </ligand>
</feature>
<dbReference type="NCBIfam" id="TIGR00671">
    <property type="entry name" value="baf"/>
    <property type="match status" value="1"/>
</dbReference>
<keyword evidence="11 16" id="KW-0067">ATP-binding</keyword>
<proteinExistence type="inferred from homology"/>
<dbReference type="OrthoDB" id="9804707at2"/>
<evidence type="ECO:0000256" key="14">
    <source>
        <dbReference type="ARBA" id="ARBA00038036"/>
    </source>
</evidence>
<dbReference type="GO" id="GO:0005524">
    <property type="term" value="F:ATP binding"/>
    <property type="evidence" value="ECO:0007669"/>
    <property type="project" value="UniProtKB-UniRule"/>
</dbReference>
<dbReference type="GO" id="GO:0004594">
    <property type="term" value="F:pantothenate kinase activity"/>
    <property type="evidence" value="ECO:0007669"/>
    <property type="project" value="UniProtKB-UniRule"/>
</dbReference>
<dbReference type="Proteomes" id="UP000220836">
    <property type="component" value="Unassembled WGS sequence"/>
</dbReference>
<keyword evidence="8 16" id="KW-0808">Transferase</keyword>
<protein>
    <recommendedName>
        <fullName evidence="15 16">Type III pantothenate kinase</fullName>
        <ecNumber evidence="6 16">2.7.1.33</ecNumber>
    </recommendedName>
    <alternativeName>
        <fullName evidence="16">PanK-III</fullName>
    </alternativeName>
    <alternativeName>
        <fullName evidence="16">Pantothenic acid kinase</fullName>
    </alternativeName>
</protein>
<evidence type="ECO:0000256" key="3">
    <source>
        <dbReference type="ARBA" id="ARBA00004496"/>
    </source>
</evidence>
<dbReference type="GO" id="GO:0015937">
    <property type="term" value="P:coenzyme A biosynthetic process"/>
    <property type="evidence" value="ECO:0007669"/>
    <property type="project" value="UniProtKB-UniRule"/>
</dbReference>
<reference evidence="17 18" key="1">
    <citation type="submission" date="2017-05" db="EMBL/GenBank/DDBJ databases">
        <authorList>
            <person name="Song R."/>
            <person name="Chenine A.L."/>
            <person name="Ruprecht R.M."/>
        </authorList>
    </citation>
    <scope>NUCLEOTIDE SEQUENCE [LARGE SCALE GENOMIC DNA]</scope>
    <source>
        <strain evidence="17 18">CECT 8663</strain>
    </source>
</reference>
<accession>A0A238JQZ2</accession>
<evidence type="ECO:0000256" key="9">
    <source>
        <dbReference type="ARBA" id="ARBA00022741"/>
    </source>
</evidence>
<dbReference type="PANTHER" id="PTHR34265">
    <property type="entry name" value="TYPE III PANTOTHENATE KINASE"/>
    <property type="match status" value="1"/>
</dbReference>
<dbReference type="NCBIfam" id="NF009844">
    <property type="entry name" value="PRK13318.1-2"/>
    <property type="match status" value="1"/>
</dbReference>
<comment type="cofactor">
    <cofactor evidence="16">
        <name>NH4(+)</name>
        <dbReference type="ChEBI" id="CHEBI:28938"/>
    </cofactor>
    <cofactor evidence="16">
        <name>K(+)</name>
        <dbReference type="ChEBI" id="CHEBI:29103"/>
    </cofactor>
    <text evidence="16">A monovalent cation. Ammonium or potassium.</text>
</comment>
<keyword evidence="13 16" id="KW-0173">Coenzyme A biosynthesis</keyword>
<keyword evidence="10 16" id="KW-0418">Kinase</keyword>
<evidence type="ECO:0000256" key="5">
    <source>
        <dbReference type="ARBA" id="ARBA00011738"/>
    </source>
</evidence>
<dbReference type="Pfam" id="PF03309">
    <property type="entry name" value="Pan_kinase"/>
    <property type="match status" value="1"/>
</dbReference>
<evidence type="ECO:0000256" key="11">
    <source>
        <dbReference type="ARBA" id="ARBA00022840"/>
    </source>
</evidence>
<organism evidence="17 18">
    <name type="scientific">Pelagimonas varians</name>
    <dbReference type="NCBI Taxonomy" id="696760"/>
    <lineage>
        <taxon>Bacteria</taxon>
        <taxon>Pseudomonadati</taxon>
        <taxon>Pseudomonadota</taxon>
        <taxon>Alphaproteobacteria</taxon>
        <taxon>Rhodobacterales</taxon>
        <taxon>Roseobacteraceae</taxon>
        <taxon>Pelagimonas</taxon>
    </lineage>
</organism>
<keyword evidence="16" id="KW-0479">Metal-binding</keyword>
<keyword evidence="7 16" id="KW-0963">Cytoplasm</keyword>
<evidence type="ECO:0000256" key="16">
    <source>
        <dbReference type="HAMAP-Rule" id="MF_01274"/>
    </source>
</evidence>
<dbReference type="RefSeq" id="WP_097802722.1">
    <property type="nucleotide sequence ID" value="NZ_FXYH01000001.1"/>
</dbReference>
<feature type="active site" description="Proton acceptor" evidence="16">
    <location>
        <position position="109"/>
    </location>
</feature>
<evidence type="ECO:0000256" key="12">
    <source>
        <dbReference type="ARBA" id="ARBA00022958"/>
    </source>
</evidence>
<dbReference type="Gene3D" id="3.30.420.40">
    <property type="match status" value="2"/>
</dbReference>
<comment type="caution">
    <text evidence="16">Lacks conserved residue(s) required for the propagation of feature annotation.</text>
</comment>
<evidence type="ECO:0000256" key="2">
    <source>
        <dbReference type="ARBA" id="ARBA00001958"/>
    </source>
</evidence>
<dbReference type="InterPro" id="IPR043129">
    <property type="entry name" value="ATPase_NBD"/>
</dbReference>
<comment type="similarity">
    <text evidence="14 16">Belongs to the type III pantothenate kinase family.</text>
</comment>
<dbReference type="SUPFAM" id="SSF53067">
    <property type="entry name" value="Actin-like ATPase domain"/>
    <property type="match status" value="2"/>
</dbReference>
<keyword evidence="9 16" id="KW-0547">Nucleotide-binding</keyword>
<comment type="subcellular location">
    <subcellularLocation>
        <location evidence="3 16">Cytoplasm</location>
    </subcellularLocation>
</comment>
<name>A0A238JQZ2_9RHOB</name>
<sequence>MLLAIDCGNTNTVFSIWDGTKFLCTLRTSTHHSRTADAYFTWYTTLVNHYKLDVDITDVIITSTVPRVVFNLRVFADRFFGCRPLVVGKPGCELPIQSRVDAGTAVGPDRLANAAAAYDRHGGDVVVVDFGTATNFDVVAEDGAYVGGVIAPGVNLSLEALHQGAAALPHVDISQPDQVIGTNTVSCIQSGVFWGYVGLIQGITARIKAEYGRPMKVVGTGGLAPLFATGEVLFDTIEDDLTMHGLTVIYNYNKNGGRSS</sequence>
<dbReference type="EC" id="2.7.1.33" evidence="6 16"/>
<dbReference type="InterPro" id="IPR004619">
    <property type="entry name" value="Type_III_PanK"/>
</dbReference>
<dbReference type="EMBL" id="FXYH01000001">
    <property type="protein sequence ID" value="SMX33071.1"/>
    <property type="molecule type" value="Genomic_DNA"/>
</dbReference>
<feature type="binding site" evidence="16">
    <location>
        <position position="184"/>
    </location>
    <ligand>
        <name>substrate</name>
    </ligand>
</feature>
<dbReference type="NCBIfam" id="NF009855">
    <property type="entry name" value="PRK13321.1"/>
    <property type="match status" value="1"/>
</dbReference>
<dbReference type="HAMAP" id="MF_01274">
    <property type="entry name" value="Pantothen_kinase_3"/>
    <property type="match status" value="1"/>
</dbReference>
<dbReference type="UniPathway" id="UPA00241">
    <property type="reaction ID" value="UER00352"/>
</dbReference>
<comment type="subunit">
    <text evidence="5 16">Homodimer.</text>
</comment>
<comment type="function">
    <text evidence="16">Catalyzes the phosphorylation of pantothenate (Pan), the first step in CoA biosynthesis.</text>
</comment>
<feature type="binding site" evidence="16">
    <location>
        <position position="129"/>
    </location>
    <ligand>
        <name>K(+)</name>
        <dbReference type="ChEBI" id="CHEBI:29103"/>
    </ligand>
</feature>
<evidence type="ECO:0000256" key="15">
    <source>
        <dbReference type="ARBA" id="ARBA00040883"/>
    </source>
</evidence>
<dbReference type="PANTHER" id="PTHR34265:SF1">
    <property type="entry name" value="TYPE III PANTOTHENATE KINASE"/>
    <property type="match status" value="1"/>
</dbReference>
<evidence type="ECO:0000313" key="17">
    <source>
        <dbReference type="EMBL" id="SMX33071.1"/>
    </source>
</evidence>
<evidence type="ECO:0000256" key="7">
    <source>
        <dbReference type="ARBA" id="ARBA00022490"/>
    </source>
</evidence>
<evidence type="ECO:0000256" key="13">
    <source>
        <dbReference type="ARBA" id="ARBA00022993"/>
    </source>
</evidence>
<feature type="binding site" evidence="16">
    <location>
        <begin position="6"/>
        <end position="13"/>
    </location>
    <ligand>
        <name>ATP</name>
        <dbReference type="ChEBI" id="CHEBI:30616"/>
    </ligand>
</feature>
<evidence type="ECO:0000313" key="18">
    <source>
        <dbReference type="Proteomes" id="UP000220836"/>
    </source>
</evidence>
<dbReference type="AlphaFoldDB" id="A0A238JQZ2"/>
<evidence type="ECO:0000256" key="8">
    <source>
        <dbReference type="ARBA" id="ARBA00022679"/>
    </source>
</evidence>
<gene>
    <name evidence="16 17" type="primary">coaX</name>
    <name evidence="17" type="ORF">PEV8663_00165</name>
</gene>
<keyword evidence="18" id="KW-1185">Reference proteome</keyword>
<comment type="cofactor">
    <cofactor evidence="2">
        <name>K(+)</name>
        <dbReference type="ChEBI" id="CHEBI:29103"/>
    </cofactor>
</comment>
<dbReference type="GO" id="GO:0046872">
    <property type="term" value="F:metal ion binding"/>
    <property type="evidence" value="ECO:0007669"/>
    <property type="project" value="UniProtKB-KW"/>
</dbReference>
<evidence type="ECO:0000256" key="6">
    <source>
        <dbReference type="ARBA" id="ARBA00012102"/>
    </source>
</evidence>
<comment type="catalytic activity">
    <reaction evidence="1 16">
        <text>(R)-pantothenate + ATP = (R)-4'-phosphopantothenate + ADP + H(+)</text>
        <dbReference type="Rhea" id="RHEA:16373"/>
        <dbReference type="ChEBI" id="CHEBI:10986"/>
        <dbReference type="ChEBI" id="CHEBI:15378"/>
        <dbReference type="ChEBI" id="CHEBI:29032"/>
        <dbReference type="ChEBI" id="CHEBI:30616"/>
        <dbReference type="ChEBI" id="CHEBI:456216"/>
        <dbReference type="EC" id="2.7.1.33"/>
    </reaction>
</comment>
<evidence type="ECO:0000256" key="1">
    <source>
        <dbReference type="ARBA" id="ARBA00001206"/>
    </source>
</evidence>
<feature type="binding site" evidence="16">
    <location>
        <position position="132"/>
    </location>
    <ligand>
        <name>ATP</name>
        <dbReference type="ChEBI" id="CHEBI:30616"/>
    </ligand>
</feature>
<evidence type="ECO:0000256" key="10">
    <source>
        <dbReference type="ARBA" id="ARBA00022777"/>
    </source>
</evidence>